<feature type="transmembrane region" description="Helical" evidence="4">
    <location>
        <begin position="21"/>
        <end position="39"/>
    </location>
</feature>
<feature type="transmembrane region" description="Helical" evidence="4">
    <location>
        <begin position="107"/>
        <end position="133"/>
    </location>
</feature>
<organism evidence="5 6">
    <name type="scientific">Sulfuriroseicoccus oceanibius</name>
    <dbReference type="NCBI Taxonomy" id="2707525"/>
    <lineage>
        <taxon>Bacteria</taxon>
        <taxon>Pseudomonadati</taxon>
        <taxon>Verrucomicrobiota</taxon>
        <taxon>Verrucomicrobiia</taxon>
        <taxon>Verrucomicrobiales</taxon>
        <taxon>Verrucomicrobiaceae</taxon>
        <taxon>Sulfuriroseicoccus</taxon>
    </lineage>
</organism>
<feature type="transmembrane region" description="Helical" evidence="4">
    <location>
        <begin position="51"/>
        <end position="71"/>
    </location>
</feature>
<evidence type="ECO:0000256" key="2">
    <source>
        <dbReference type="ARBA" id="ARBA00022989"/>
    </source>
</evidence>
<feature type="transmembrane region" description="Helical" evidence="4">
    <location>
        <begin position="296"/>
        <end position="326"/>
    </location>
</feature>
<name>A0A7T7F264_9BACT</name>
<dbReference type="InterPro" id="IPR011701">
    <property type="entry name" value="MFS"/>
</dbReference>
<evidence type="ECO:0000313" key="5">
    <source>
        <dbReference type="EMBL" id="QQL45437.1"/>
    </source>
</evidence>
<feature type="transmembrane region" description="Helical" evidence="4">
    <location>
        <begin position="175"/>
        <end position="201"/>
    </location>
</feature>
<keyword evidence="6" id="KW-1185">Reference proteome</keyword>
<accession>A0A7T7F264</accession>
<proteinExistence type="predicted"/>
<evidence type="ECO:0000313" key="6">
    <source>
        <dbReference type="Proteomes" id="UP000475117"/>
    </source>
</evidence>
<dbReference type="EMBL" id="CP066776">
    <property type="protein sequence ID" value="QQL45437.1"/>
    <property type="molecule type" value="Genomic_DNA"/>
</dbReference>
<dbReference type="GO" id="GO:0022857">
    <property type="term" value="F:transmembrane transporter activity"/>
    <property type="evidence" value="ECO:0007669"/>
    <property type="project" value="InterPro"/>
</dbReference>
<dbReference type="AlphaFoldDB" id="A0A7T7F264"/>
<feature type="transmembrane region" description="Helical" evidence="4">
    <location>
        <begin position="376"/>
        <end position="397"/>
    </location>
</feature>
<dbReference type="KEGG" id="soa:G3M56_002260"/>
<dbReference type="PANTHER" id="PTHR23526:SF4">
    <property type="entry name" value="INTEGRAL MEMBRANE TRANSPORT PROTEIN"/>
    <property type="match status" value="1"/>
</dbReference>
<dbReference type="PANTHER" id="PTHR23526">
    <property type="entry name" value="INTEGRAL MEMBRANE TRANSPORT PROTEIN-RELATED"/>
    <property type="match status" value="1"/>
</dbReference>
<evidence type="ECO:0000256" key="1">
    <source>
        <dbReference type="ARBA" id="ARBA00022692"/>
    </source>
</evidence>
<keyword evidence="1 4" id="KW-0812">Transmembrane</keyword>
<feature type="transmembrane region" description="Helical" evidence="4">
    <location>
        <begin position="145"/>
        <end position="169"/>
    </location>
</feature>
<reference evidence="5 6" key="1">
    <citation type="submission" date="2020-12" db="EMBL/GenBank/DDBJ databases">
        <title>Sulforoseuscoccus oceanibium gen. nov., sp. nov., a representative of the phylum Verrucomicrobia with special cytoplasmic membrane, and proposal of Sulforoseuscoccusaceae fam. nov.</title>
        <authorList>
            <person name="Xi F."/>
        </authorList>
    </citation>
    <scope>NUCLEOTIDE SEQUENCE [LARGE SCALE GENOMIC DNA]</scope>
    <source>
        <strain evidence="5 6">T37</strain>
    </source>
</reference>
<sequence>MTSAPSQMRTQRTFTLDLLRAVPAGVLLTVVTTFAILIANQAFAAPDWAKGVLLAASPLGMLLGVSAVTFVRRSGLTVNQGGAVINAVECGGFLLAAASGWGDGPPVLWMFVLGLSVAMFCMSVSLPLVAQIYRSQYPDEKRGRLFSLAAMVRAGASIAGATVVGKFLAGDMNAYPVALVCFAVASLMVAACVLGMGKVEIQQAKRAKLLDAFRHVKDDKPFLKLLTSWMILGFGNLMAMAMFVEAVANPKYGYAYDADKVTSLTTVIPQVAFILFVYSWGRLFDRWNFYVLRAGINVVFIAGVIVYYCVGGWWGLCIGIALHGIARSGGNVAWSLWTTKFAEPDRVVDYMAVHTFATGIRGTLAPFVALAVAGQFSLATVGAISAGMMTIATLMIVPDIKLAHARRKSQMVVPPKVGS</sequence>
<feature type="transmembrane region" description="Helical" evidence="4">
    <location>
        <begin position="264"/>
        <end position="284"/>
    </location>
</feature>
<protein>
    <submittedName>
        <fullName evidence="5">MFS transporter</fullName>
    </submittedName>
</protein>
<feature type="transmembrane region" description="Helical" evidence="4">
    <location>
        <begin position="83"/>
        <end position="101"/>
    </location>
</feature>
<dbReference type="Pfam" id="PF07690">
    <property type="entry name" value="MFS_1"/>
    <property type="match status" value="1"/>
</dbReference>
<keyword evidence="3 4" id="KW-0472">Membrane</keyword>
<dbReference type="InterPro" id="IPR052528">
    <property type="entry name" value="Sugar_transport-like"/>
</dbReference>
<dbReference type="Proteomes" id="UP000475117">
    <property type="component" value="Chromosome"/>
</dbReference>
<dbReference type="RefSeq" id="WP_164365539.1">
    <property type="nucleotide sequence ID" value="NZ_CP066776.1"/>
</dbReference>
<evidence type="ECO:0000256" key="4">
    <source>
        <dbReference type="SAM" id="Phobius"/>
    </source>
</evidence>
<dbReference type="SUPFAM" id="SSF103473">
    <property type="entry name" value="MFS general substrate transporter"/>
    <property type="match status" value="1"/>
</dbReference>
<gene>
    <name evidence="5" type="ORF">G3M56_002260</name>
</gene>
<feature type="transmembrane region" description="Helical" evidence="4">
    <location>
        <begin position="222"/>
        <end position="244"/>
    </location>
</feature>
<keyword evidence="2 4" id="KW-1133">Transmembrane helix</keyword>
<evidence type="ECO:0000256" key="3">
    <source>
        <dbReference type="ARBA" id="ARBA00023136"/>
    </source>
</evidence>
<dbReference type="Gene3D" id="1.20.1250.20">
    <property type="entry name" value="MFS general substrate transporter like domains"/>
    <property type="match status" value="2"/>
</dbReference>
<dbReference type="InterPro" id="IPR036259">
    <property type="entry name" value="MFS_trans_sf"/>
</dbReference>